<dbReference type="InterPro" id="IPR036412">
    <property type="entry name" value="HAD-like_sf"/>
</dbReference>
<dbReference type="InterPro" id="IPR049063">
    <property type="entry name" value="T6PP_C"/>
</dbReference>
<reference evidence="4 5" key="2">
    <citation type="submission" date="2018-11" db="EMBL/GenBank/DDBJ databases">
        <authorList>
            <consortium name="Pathogen Informatics"/>
        </authorList>
    </citation>
    <scope>NUCLEOTIDE SEQUENCE [LARGE SCALE GENOMIC DNA]</scope>
</reference>
<dbReference type="STRING" id="6280.A0A0N4TNM3"/>
<dbReference type="Pfam" id="PF18572">
    <property type="entry name" value="T6PP_N"/>
    <property type="match status" value="1"/>
</dbReference>
<protein>
    <submittedName>
        <fullName evidence="6">T6PP_N domain-containing protein</fullName>
    </submittedName>
</protein>
<dbReference type="WBParaSite" id="BPAG_0001010201-mRNA-1">
    <property type="protein sequence ID" value="BPAG_0001010201-mRNA-1"/>
    <property type="gene ID" value="BPAG_0001010201"/>
</dbReference>
<dbReference type="Gene3D" id="3.30.70.3080">
    <property type="match status" value="1"/>
</dbReference>
<dbReference type="AlphaFoldDB" id="A0A0N4TNM3"/>
<feature type="domain" description="Trehalose-6-phosphate phosphatase C-terminal" evidence="3">
    <location>
        <begin position="210"/>
        <end position="477"/>
    </location>
</feature>
<dbReference type="InterPro" id="IPR041064">
    <property type="entry name" value="T6PP_helical"/>
</dbReference>
<keyword evidence="5" id="KW-1185">Reference proteome</keyword>
<dbReference type="Pfam" id="PF21141">
    <property type="entry name" value="T6PP_C"/>
    <property type="match status" value="1"/>
</dbReference>
<dbReference type="Gene3D" id="3.40.50.1000">
    <property type="entry name" value="HAD superfamily/HAD-like"/>
    <property type="match status" value="1"/>
</dbReference>
<sequence length="492" mass="55205">MTETVTDQGKQRSSKLQKNEAAKDEQVEEKGKETLESGTDKSAEQNSSLLVGQPDVIDNDNVQTVDDFKNLMYKMQETRRAIVFALLNEKDLTNDDVEILKRAYEKLTDNQTHSFQREMCTLTTKLSVNIGDETRGLEKDLKYLDALMNIRREEPHLLWPVIMSRVDLFSILANYHPKGKETFLKEYEDTVKFLKTFISSEAITGKKPIFITDWDGTMKDYCSQYATNLQPVYSAVGMTRFAASFTRISAVLTAGPLRGPGILDLTAMPIDGPVMFSGSWGREWWLSGKRVVHQDGITDEGFNALQRLDDEMKDLLHTSDYAPFALVGSGVQRKVDRLTLGVQTVCHHVTSELSNRYQMAVKERMHRVDPNSQILVFDPSTELEVEVVAHNSGIIWNKGNGVERLIKSLGDSLQSPGKILICGDTLSDIPMVRQAVKQNPDGVLAIFVGAKMSLREEVKQVIGDESRCCFVSCPDVIHAAMSQILNERCIGK</sequence>
<dbReference type="Gene3D" id="1.20.58.1800">
    <property type="match status" value="1"/>
</dbReference>
<dbReference type="InterPro" id="IPR023214">
    <property type="entry name" value="HAD_sf"/>
</dbReference>
<gene>
    <name evidence="4" type="ORF">BPAG_LOCUS10064</name>
</gene>
<accession>A0A0N4TNM3</accession>
<proteinExistence type="predicted"/>
<reference evidence="6" key="1">
    <citation type="submission" date="2017-02" db="UniProtKB">
        <authorList>
            <consortium name="WormBaseParasite"/>
        </authorList>
    </citation>
    <scope>IDENTIFICATION</scope>
</reference>
<dbReference type="EMBL" id="UZAD01013174">
    <property type="protein sequence ID" value="VDN91250.1"/>
    <property type="molecule type" value="Genomic_DNA"/>
</dbReference>
<evidence type="ECO:0000313" key="6">
    <source>
        <dbReference type="WBParaSite" id="BPAG_0001010201-mRNA-1"/>
    </source>
</evidence>
<dbReference type="FunFam" id="3.30.70.3080:FF:000001">
    <property type="entry name" value="Trehalose-phosphatase"/>
    <property type="match status" value="1"/>
</dbReference>
<evidence type="ECO:0000313" key="4">
    <source>
        <dbReference type="EMBL" id="VDN91250.1"/>
    </source>
</evidence>
<evidence type="ECO:0000256" key="1">
    <source>
        <dbReference type="SAM" id="MobiDB-lite"/>
    </source>
</evidence>
<name>A0A0N4TNM3_BRUPA</name>
<feature type="compositionally biased region" description="Basic and acidic residues" evidence="1">
    <location>
        <begin position="17"/>
        <end position="43"/>
    </location>
</feature>
<feature type="region of interest" description="Disordered" evidence="1">
    <location>
        <begin position="1"/>
        <end position="55"/>
    </location>
</feature>
<dbReference type="Proteomes" id="UP000278627">
    <property type="component" value="Unassembled WGS sequence"/>
</dbReference>
<feature type="domain" description="Trehalose-6-phosphate phosphatase helical bundle" evidence="2">
    <location>
        <begin position="64"/>
        <end position="159"/>
    </location>
</feature>
<evidence type="ECO:0000259" key="2">
    <source>
        <dbReference type="Pfam" id="PF18572"/>
    </source>
</evidence>
<evidence type="ECO:0000313" key="5">
    <source>
        <dbReference type="Proteomes" id="UP000278627"/>
    </source>
</evidence>
<evidence type="ECO:0000259" key="3">
    <source>
        <dbReference type="Pfam" id="PF21141"/>
    </source>
</evidence>
<organism evidence="6">
    <name type="scientific">Brugia pahangi</name>
    <name type="common">Filarial nematode worm</name>
    <dbReference type="NCBI Taxonomy" id="6280"/>
    <lineage>
        <taxon>Eukaryota</taxon>
        <taxon>Metazoa</taxon>
        <taxon>Ecdysozoa</taxon>
        <taxon>Nematoda</taxon>
        <taxon>Chromadorea</taxon>
        <taxon>Rhabditida</taxon>
        <taxon>Spirurina</taxon>
        <taxon>Spiruromorpha</taxon>
        <taxon>Filarioidea</taxon>
        <taxon>Onchocercidae</taxon>
        <taxon>Brugia</taxon>
    </lineage>
</organism>
<dbReference type="SUPFAM" id="SSF56784">
    <property type="entry name" value="HAD-like"/>
    <property type="match status" value="1"/>
</dbReference>